<dbReference type="Gene3D" id="1.20.120.1760">
    <property type="match status" value="1"/>
</dbReference>
<protein>
    <recommendedName>
        <fullName evidence="4">Phosphatidylcholine synthase</fullName>
    </recommendedName>
</protein>
<dbReference type="AlphaFoldDB" id="A0A5C1AP68"/>
<keyword evidence="1" id="KW-0472">Membrane</keyword>
<keyword evidence="3" id="KW-1185">Reference proteome</keyword>
<reference evidence="3" key="1">
    <citation type="submission" date="2019-08" db="EMBL/GenBank/DDBJ databases">
        <title>Limnoglobus roseus gen. nov., sp. nov., a novel freshwater planctomycete with a giant genome from the family Gemmataceae.</title>
        <authorList>
            <person name="Kulichevskaya I.S."/>
            <person name="Naumoff D.G."/>
            <person name="Miroshnikov K."/>
            <person name="Ivanova A."/>
            <person name="Philippov D.A."/>
            <person name="Hakobyan A."/>
            <person name="Rijpstra I.C."/>
            <person name="Sinninghe Damste J.S."/>
            <person name="Liesack W."/>
            <person name="Dedysh S.N."/>
        </authorList>
    </citation>
    <scope>NUCLEOTIDE SEQUENCE [LARGE SCALE GENOMIC DNA]</scope>
    <source>
        <strain evidence="3">PX52</strain>
    </source>
</reference>
<dbReference type="InterPro" id="IPR043130">
    <property type="entry name" value="CDP-OH_PTrfase_TM_dom"/>
</dbReference>
<keyword evidence="1" id="KW-1133">Transmembrane helix</keyword>
<evidence type="ECO:0008006" key="4">
    <source>
        <dbReference type="Google" id="ProtNLM"/>
    </source>
</evidence>
<accession>A0A5C1AP68</accession>
<evidence type="ECO:0000313" key="3">
    <source>
        <dbReference type="Proteomes" id="UP000324974"/>
    </source>
</evidence>
<feature type="transmembrane region" description="Helical" evidence="1">
    <location>
        <begin position="190"/>
        <end position="211"/>
    </location>
</feature>
<feature type="transmembrane region" description="Helical" evidence="1">
    <location>
        <begin position="51"/>
        <end position="72"/>
    </location>
</feature>
<keyword evidence="1" id="KW-0812">Transmembrane</keyword>
<name>A0A5C1AP68_9BACT</name>
<dbReference type="KEGG" id="lrs:PX52LOC_08089"/>
<gene>
    <name evidence="2" type="ORF">PX52LOC_08089</name>
</gene>
<evidence type="ECO:0000256" key="1">
    <source>
        <dbReference type="SAM" id="Phobius"/>
    </source>
</evidence>
<organism evidence="2 3">
    <name type="scientific">Limnoglobus roseus</name>
    <dbReference type="NCBI Taxonomy" id="2598579"/>
    <lineage>
        <taxon>Bacteria</taxon>
        <taxon>Pseudomonadati</taxon>
        <taxon>Planctomycetota</taxon>
        <taxon>Planctomycetia</taxon>
        <taxon>Gemmatales</taxon>
        <taxon>Gemmataceae</taxon>
        <taxon>Limnoglobus</taxon>
    </lineage>
</organism>
<proteinExistence type="predicted"/>
<evidence type="ECO:0000313" key="2">
    <source>
        <dbReference type="EMBL" id="QEL20961.1"/>
    </source>
</evidence>
<dbReference type="Proteomes" id="UP000324974">
    <property type="component" value="Chromosome"/>
</dbReference>
<feature type="transmembrane region" description="Helical" evidence="1">
    <location>
        <begin position="20"/>
        <end position="39"/>
    </location>
</feature>
<dbReference type="EMBL" id="CP042425">
    <property type="protein sequence ID" value="QEL20961.1"/>
    <property type="molecule type" value="Genomic_DNA"/>
</dbReference>
<feature type="transmembrane region" description="Helical" evidence="1">
    <location>
        <begin position="217"/>
        <end position="238"/>
    </location>
</feature>
<feature type="transmembrane region" description="Helical" evidence="1">
    <location>
        <begin position="153"/>
        <end position="178"/>
    </location>
</feature>
<sequence>MSGEMPPPVSRVRKCLGWAVHAYTGCGLLLAAGVVSLLLQTERTTETYRTCFLLMLVAVIVDATDGTLARAVRIKEAVPGFDGRRLDDLVDFLMYTCLPLLLIDRAGLLPEGCRWVLLAALVASAYGFCQSDIKTEDGAFLGFPSYWNIVAFYLYALPVTGGWGVGVILSLAILTFVPSRYAYPTQPGRINRVMLLLSLPWAVLLSAALALDWDEELFRTLVRVSLLYPAFYLGSAWAMSLRRVVARTPP</sequence>